<organism evidence="2 3">
    <name type="scientific">Rheinheimera muenzenbergensis</name>
    <dbReference type="NCBI Taxonomy" id="1193628"/>
    <lineage>
        <taxon>Bacteria</taxon>
        <taxon>Pseudomonadati</taxon>
        <taxon>Pseudomonadota</taxon>
        <taxon>Gammaproteobacteria</taxon>
        <taxon>Chromatiales</taxon>
        <taxon>Chromatiaceae</taxon>
        <taxon>Rheinheimera</taxon>
    </lineage>
</organism>
<proteinExistence type="predicted"/>
<sequence>MIKKQQIYKPKPAVLRVTEYILEKAELKQAFGLHQAANDLNGLSNYQIAKIMKDICLDPQEPGSIERYTTIDKQNLSNDPQYWQLNANAYFSYLSYLAVKEAEKTSKLTANAFRVSVLALIVTLCTLLVAA</sequence>
<protein>
    <submittedName>
        <fullName evidence="2">Uncharacterized protein</fullName>
    </submittedName>
</protein>
<gene>
    <name evidence="2" type="ORF">MN202_04745</name>
</gene>
<dbReference type="RefSeq" id="WP_335734945.1">
    <property type="nucleotide sequence ID" value="NZ_JALAAR010000003.1"/>
</dbReference>
<evidence type="ECO:0000313" key="2">
    <source>
        <dbReference type="EMBL" id="MEH8016526.1"/>
    </source>
</evidence>
<comment type="caution">
    <text evidence="2">The sequence shown here is derived from an EMBL/GenBank/DDBJ whole genome shotgun (WGS) entry which is preliminary data.</text>
</comment>
<accession>A0ABU8C3N3</accession>
<dbReference type="EMBL" id="JALAAR010000003">
    <property type="protein sequence ID" value="MEH8016526.1"/>
    <property type="molecule type" value="Genomic_DNA"/>
</dbReference>
<keyword evidence="1" id="KW-0812">Transmembrane</keyword>
<dbReference type="Proteomes" id="UP001375382">
    <property type="component" value="Unassembled WGS sequence"/>
</dbReference>
<keyword evidence="1" id="KW-1133">Transmembrane helix</keyword>
<reference evidence="2 3" key="1">
    <citation type="journal article" date="2023" name="Ecotoxicol. Environ. Saf.">
        <title>Mercury remediation potential of mercury-resistant strain Rheinheimera metallidurans sp. nov. isolated from a municipal waste dumping site.</title>
        <authorList>
            <person name="Yadav V."/>
            <person name="Manjhi A."/>
            <person name="Vadakedath N."/>
        </authorList>
    </citation>
    <scope>NUCLEOTIDE SEQUENCE [LARGE SCALE GENOMIC DNA]</scope>
    <source>
        <strain evidence="2 3">E-49</strain>
    </source>
</reference>
<evidence type="ECO:0000313" key="3">
    <source>
        <dbReference type="Proteomes" id="UP001375382"/>
    </source>
</evidence>
<name>A0ABU8C3N3_9GAMM</name>
<keyword evidence="3" id="KW-1185">Reference proteome</keyword>
<keyword evidence="1" id="KW-0472">Membrane</keyword>
<evidence type="ECO:0000256" key="1">
    <source>
        <dbReference type="SAM" id="Phobius"/>
    </source>
</evidence>
<feature type="transmembrane region" description="Helical" evidence="1">
    <location>
        <begin position="112"/>
        <end position="130"/>
    </location>
</feature>